<accession>A0A9N7MM81</accession>
<organism evidence="1 2">
    <name type="scientific">Striga hermonthica</name>
    <name type="common">Purple witchweed</name>
    <name type="synonym">Buchnera hermonthica</name>
    <dbReference type="NCBI Taxonomy" id="68872"/>
    <lineage>
        <taxon>Eukaryota</taxon>
        <taxon>Viridiplantae</taxon>
        <taxon>Streptophyta</taxon>
        <taxon>Embryophyta</taxon>
        <taxon>Tracheophyta</taxon>
        <taxon>Spermatophyta</taxon>
        <taxon>Magnoliopsida</taxon>
        <taxon>eudicotyledons</taxon>
        <taxon>Gunneridae</taxon>
        <taxon>Pentapetalae</taxon>
        <taxon>asterids</taxon>
        <taxon>lamiids</taxon>
        <taxon>Lamiales</taxon>
        <taxon>Orobanchaceae</taxon>
        <taxon>Buchnereae</taxon>
        <taxon>Striga</taxon>
    </lineage>
</organism>
<dbReference type="EMBL" id="CACSLK010006441">
    <property type="protein sequence ID" value="CAA0810711.1"/>
    <property type="molecule type" value="Genomic_DNA"/>
</dbReference>
<keyword evidence="2" id="KW-1185">Reference proteome</keyword>
<comment type="caution">
    <text evidence="1">The sequence shown here is derived from an EMBL/GenBank/DDBJ whole genome shotgun (WGS) entry which is preliminary data.</text>
</comment>
<evidence type="ECO:0000313" key="2">
    <source>
        <dbReference type="Proteomes" id="UP001153555"/>
    </source>
</evidence>
<dbReference type="PANTHER" id="PTHR35218:SF9">
    <property type="entry name" value="ENDONUCLEASE_EXONUCLEASE_PHOSPHATASE DOMAIN-CONTAINING PROTEIN"/>
    <property type="match status" value="1"/>
</dbReference>
<protein>
    <submittedName>
        <fullName evidence="1">Uncharacterized protein</fullName>
    </submittedName>
</protein>
<dbReference type="OrthoDB" id="1729225at2759"/>
<evidence type="ECO:0000313" key="1">
    <source>
        <dbReference type="EMBL" id="CAA0810711.1"/>
    </source>
</evidence>
<dbReference type="AlphaFoldDB" id="A0A9N7MM81"/>
<dbReference type="InterPro" id="IPR036691">
    <property type="entry name" value="Endo/exonu/phosph_ase_sf"/>
</dbReference>
<reference evidence="1" key="1">
    <citation type="submission" date="2019-12" db="EMBL/GenBank/DDBJ databases">
        <authorList>
            <person name="Scholes J."/>
        </authorList>
    </citation>
    <scope>NUCLEOTIDE SEQUENCE</scope>
</reference>
<dbReference type="Gene3D" id="3.60.10.10">
    <property type="entry name" value="Endonuclease/exonuclease/phosphatase"/>
    <property type="match status" value="1"/>
</dbReference>
<dbReference type="SUPFAM" id="SSF56219">
    <property type="entry name" value="DNase I-like"/>
    <property type="match status" value="1"/>
</dbReference>
<feature type="non-terminal residue" evidence="1">
    <location>
        <position position="1"/>
    </location>
</feature>
<feature type="non-terminal residue" evidence="1">
    <location>
        <position position="96"/>
    </location>
</feature>
<sequence>GPQKVQKLRITGGGGQPYKATSFRMKTILWNCRGLGGPSIVSQVKEAIRFHHPTLVFLSETRKNKDFTKTVCSKLGFENRWLVSEPNGQSRGLLLL</sequence>
<gene>
    <name evidence="1" type="ORF">SHERM_12259</name>
</gene>
<name>A0A9N7MM81_STRHE</name>
<dbReference type="PANTHER" id="PTHR35218">
    <property type="entry name" value="RNASE H DOMAIN-CONTAINING PROTEIN"/>
    <property type="match status" value="1"/>
</dbReference>
<dbReference type="Proteomes" id="UP001153555">
    <property type="component" value="Unassembled WGS sequence"/>
</dbReference>
<proteinExistence type="predicted"/>